<dbReference type="Pfam" id="PF00561">
    <property type="entry name" value="Abhydrolase_1"/>
    <property type="match status" value="1"/>
</dbReference>
<dbReference type="InterPro" id="IPR050266">
    <property type="entry name" value="AB_hydrolase_sf"/>
</dbReference>
<dbReference type="InterPro" id="IPR029058">
    <property type="entry name" value="AB_hydrolase_fold"/>
</dbReference>
<organism evidence="3 4">
    <name type="scientific">Trichocoleus desertorum GB2-A4</name>
    <dbReference type="NCBI Taxonomy" id="2933944"/>
    <lineage>
        <taxon>Bacteria</taxon>
        <taxon>Bacillati</taxon>
        <taxon>Cyanobacteriota</taxon>
        <taxon>Cyanophyceae</taxon>
        <taxon>Leptolyngbyales</taxon>
        <taxon>Trichocoleusaceae</taxon>
        <taxon>Trichocoleus</taxon>
    </lineage>
</organism>
<reference evidence="3 4" key="1">
    <citation type="submission" date="2022-04" db="EMBL/GenBank/DDBJ databases">
        <title>Positive selection, recombination, and allopatry shape intraspecific diversity of widespread and dominant cyanobacteria.</title>
        <authorList>
            <person name="Wei J."/>
            <person name="Shu W."/>
            <person name="Hu C."/>
        </authorList>
    </citation>
    <scope>NUCLEOTIDE SEQUENCE [LARGE SCALE GENOMIC DNA]</scope>
    <source>
        <strain evidence="3 4">GB2-A4</strain>
    </source>
</reference>
<evidence type="ECO:0000313" key="4">
    <source>
        <dbReference type="Proteomes" id="UP001464891"/>
    </source>
</evidence>
<dbReference type="RefSeq" id="WP_190441924.1">
    <property type="nucleotide sequence ID" value="NZ_JAMPKM010000041.1"/>
</dbReference>
<protein>
    <submittedName>
        <fullName evidence="3">Alpha/beta hydrolase</fullName>
    </submittedName>
</protein>
<evidence type="ECO:0000313" key="3">
    <source>
        <dbReference type="EMBL" id="MEP0820725.1"/>
    </source>
</evidence>
<comment type="caution">
    <text evidence="3">The sequence shown here is derived from an EMBL/GenBank/DDBJ whole genome shotgun (WGS) entry which is preliminary data.</text>
</comment>
<dbReference type="PANTHER" id="PTHR43798">
    <property type="entry name" value="MONOACYLGLYCEROL LIPASE"/>
    <property type="match status" value="1"/>
</dbReference>
<keyword evidence="4" id="KW-1185">Reference proteome</keyword>
<dbReference type="GO" id="GO:0016787">
    <property type="term" value="F:hydrolase activity"/>
    <property type="evidence" value="ECO:0007669"/>
    <property type="project" value="UniProtKB-KW"/>
</dbReference>
<feature type="domain" description="AB hydrolase-1" evidence="2">
    <location>
        <begin position="31"/>
        <end position="119"/>
    </location>
</feature>
<dbReference type="SUPFAM" id="SSF53474">
    <property type="entry name" value="alpha/beta-Hydrolases"/>
    <property type="match status" value="1"/>
</dbReference>
<sequence>MKSMTIAAQHGSIHILEADRPATTSESKSLPVVFVHGMACSADIWNAQIAYAARIQRAIAIDLRGHGASTSPADGNYSSAACATDLFTVLEALKLDAIALVGHSYGACVALAAAATAPQ</sequence>
<evidence type="ECO:0000256" key="1">
    <source>
        <dbReference type="ARBA" id="ARBA00022801"/>
    </source>
</evidence>
<dbReference type="InterPro" id="IPR000073">
    <property type="entry name" value="AB_hydrolase_1"/>
</dbReference>
<evidence type="ECO:0000259" key="2">
    <source>
        <dbReference type="Pfam" id="PF00561"/>
    </source>
</evidence>
<gene>
    <name evidence="3" type="ORF">NC998_26910</name>
</gene>
<keyword evidence="1 3" id="KW-0378">Hydrolase</keyword>
<dbReference type="EMBL" id="JAMPKM010000041">
    <property type="protein sequence ID" value="MEP0820725.1"/>
    <property type="molecule type" value="Genomic_DNA"/>
</dbReference>
<proteinExistence type="predicted"/>
<name>A0ABV0JG55_9CYAN</name>
<accession>A0ABV0JG55</accession>
<dbReference type="PANTHER" id="PTHR43798:SF31">
    <property type="entry name" value="AB HYDROLASE SUPERFAMILY PROTEIN YCLE"/>
    <property type="match status" value="1"/>
</dbReference>
<dbReference type="Proteomes" id="UP001464891">
    <property type="component" value="Unassembled WGS sequence"/>
</dbReference>
<dbReference type="Gene3D" id="3.40.50.1820">
    <property type="entry name" value="alpha/beta hydrolase"/>
    <property type="match status" value="1"/>
</dbReference>